<evidence type="ECO:0000256" key="1">
    <source>
        <dbReference type="SAM" id="MobiDB-lite"/>
    </source>
</evidence>
<accession>A0A0F9WZF9</accession>
<feature type="region of interest" description="Disordered" evidence="1">
    <location>
        <begin position="52"/>
        <end position="76"/>
    </location>
</feature>
<proteinExistence type="predicted"/>
<gene>
    <name evidence="2" type="ORF">LCGC14_0213260</name>
</gene>
<comment type="caution">
    <text evidence="2">The sequence shown here is derived from an EMBL/GenBank/DDBJ whole genome shotgun (WGS) entry which is preliminary data.</text>
</comment>
<evidence type="ECO:0000313" key="2">
    <source>
        <dbReference type="EMBL" id="KKN91851.1"/>
    </source>
</evidence>
<sequence length="459" mass="51869">MNNKKIFVLAAFTTLFASHATAQLTEKEISQLGTSLTPLGAIQAGNEAGTIPSWEGGACSPPANYQPIEGERGGSPYADLFPDEQPLFSITAENMAEHQDKLDVGTQDLFRRYPDSFRVDVYPTHRTACFPQWVYDNTIERVKNPRLVGDAPGLVDAHAQVPFPIPKDGFQAMWNSNVKFDQVRSQGTQAAYLVDSSGGMQLTSVQDIEDQNLYWDNSIDQVPANQPYWTLIANTIAPASVNGVKQMRWSFLNTHERDGMAWSYVPGQRRVRLAPEFKYDTVSTQSGGVLLFDEINGFDGKMDKYDFKLIGRKEMYMPYNSYKAWAAAPEELNTPKHHNPDLMRWELRRIWEVEGTLKDGERHVQKTKRFFLDEDSWMILSYHGIDHADQVHHVMYQPSVQRYEIPAYRNGQYLLYDMSKGIYSSSSMMGAPGMTGFARVDSYPPNHFTPSAMAGSGLR</sequence>
<protein>
    <recommendedName>
        <fullName evidence="3">DUF1329 domain-containing protein</fullName>
    </recommendedName>
</protein>
<dbReference type="EMBL" id="LAZR01000099">
    <property type="protein sequence ID" value="KKN91851.1"/>
    <property type="molecule type" value="Genomic_DNA"/>
</dbReference>
<name>A0A0F9WZF9_9ZZZZ</name>
<dbReference type="Pfam" id="PF07044">
    <property type="entry name" value="DUF1329"/>
    <property type="match status" value="1"/>
</dbReference>
<dbReference type="InterPro" id="IPR010752">
    <property type="entry name" value="DUF1329"/>
</dbReference>
<organism evidence="2">
    <name type="scientific">marine sediment metagenome</name>
    <dbReference type="NCBI Taxonomy" id="412755"/>
    <lineage>
        <taxon>unclassified sequences</taxon>
        <taxon>metagenomes</taxon>
        <taxon>ecological metagenomes</taxon>
    </lineage>
</organism>
<dbReference type="Gene3D" id="2.50.20.10">
    <property type="entry name" value="Lipoprotein localisation LolA/LolB/LppX"/>
    <property type="match status" value="1"/>
</dbReference>
<evidence type="ECO:0008006" key="3">
    <source>
        <dbReference type="Google" id="ProtNLM"/>
    </source>
</evidence>
<reference evidence="2" key="1">
    <citation type="journal article" date="2015" name="Nature">
        <title>Complex archaea that bridge the gap between prokaryotes and eukaryotes.</title>
        <authorList>
            <person name="Spang A."/>
            <person name="Saw J.H."/>
            <person name="Jorgensen S.L."/>
            <person name="Zaremba-Niedzwiedzka K."/>
            <person name="Martijn J."/>
            <person name="Lind A.E."/>
            <person name="van Eijk R."/>
            <person name="Schleper C."/>
            <person name="Guy L."/>
            <person name="Ettema T.J."/>
        </authorList>
    </citation>
    <scope>NUCLEOTIDE SEQUENCE</scope>
</reference>
<dbReference type="AlphaFoldDB" id="A0A0F9WZF9"/>